<accession>A0AA39S7S5</accession>
<sequence>MSNVVFLDLFYDCSDEISLEGRSNSINCREGTGFYTSPLYVLQLPNVTSTCEKRIQVPVLRTALQDLFQNRSDFQQTLNKGFDVEFKAVMTPCIQCFYSRGICASNTSNSKFVCFCRGQPHTSTCDSSDGKRALLFLF</sequence>
<evidence type="ECO:0000256" key="1">
    <source>
        <dbReference type="ARBA" id="ARBA00023180"/>
    </source>
</evidence>
<dbReference type="EMBL" id="JAUESC010000382">
    <property type="protein sequence ID" value="KAK0587256.1"/>
    <property type="molecule type" value="Genomic_DNA"/>
</dbReference>
<reference evidence="3" key="1">
    <citation type="journal article" date="2022" name="Plant J.">
        <title>Strategies of tolerance reflected in two North American maple genomes.</title>
        <authorList>
            <person name="McEvoy S.L."/>
            <person name="Sezen U.U."/>
            <person name="Trouern-Trend A."/>
            <person name="McMahon S.M."/>
            <person name="Schaberg P.G."/>
            <person name="Yang J."/>
            <person name="Wegrzyn J.L."/>
            <person name="Swenson N.G."/>
        </authorList>
    </citation>
    <scope>NUCLEOTIDE SEQUENCE</scope>
    <source>
        <strain evidence="3">NS2018</strain>
    </source>
</reference>
<dbReference type="Proteomes" id="UP001168877">
    <property type="component" value="Unassembled WGS sequence"/>
</dbReference>
<dbReference type="PANTHER" id="PTHR33138">
    <property type="entry name" value="OS01G0690200 PROTEIN"/>
    <property type="match status" value="1"/>
</dbReference>
<feature type="domain" description="Wall-associated receptor kinase C-terminal" evidence="2">
    <location>
        <begin position="46"/>
        <end position="118"/>
    </location>
</feature>
<dbReference type="PANTHER" id="PTHR33138:SF85">
    <property type="entry name" value="LEAF RUST 10 DISEASE-RESISTANCE LOCUS RECEPTOR-LIKE PROTEIN KINASE-LIKE 2.7 ISOFORM X1"/>
    <property type="match status" value="1"/>
</dbReference>
<evidence type="ECO:0000259" key="2">
    <source>
        <dbReference type="Pfam" id="PF14380"/>
    </source>
</evidence>
<proteinExistence type="predicted"/>
<dbReference type="InterPro" id="IPR032872">
    <property type="entry name" value="WAK_assoc_C"/>
</dbReference>
<evidence type="ECO:0000313" key="3">
    <source>
        <dbReference type="EMBL" id="KAK0587256.1"/>
    </source>
</evidence>
<gene>
    <name evidence="3" type="ORF">LWI29_019975</name>
</gene>
<keyword evidence="1" id="KW-0325">Glycoprotein</keyword>
<evidence type="ECO:0000313" key="4">
    <source>
        <dbReference type="Proteomes" id="UP001168877"/>
    </source>
</evidence>
<dbReference type="AlphaFoldDB" id="A0AA39S7S5"/>
<comment type="caution">
    <text evidence="3">The sequence shown here is derived from an EMBL/GenBank/DDBJ whole genome shotgun (WGS) entry which is preliminary data.</text>
</comment>
<reference evidence="3" key="2">
    <citation type="submission" date="2023-06" db="EMBL/GenBank/DDBJ databases">
        <authorList>
            <person name="Swenson N.G."/>
            <person name="Wegrzyn J.L."/>
            <person name="Mcevoy S.L."/>
        </authorList>
    </citation>
    <scope>NUCLEOTIDE SEQUENCE</scope>
    <source>
        <strain evidence="3">NS2018</strain>
        <tissue evidence="3">Leaf</tissue>
    </source>
</reference>
<organism evidence="3 4">
    <name type="scientific">Acer saccharum</name>
    <name type="common">Sugar maple</name>
    <dbReference type="NCBI Taxonomy" id="4024"/>
    <lineage>
        <taxon>Eukaryota</taxon>
        <taxon>Viridiplantae</taxon>
        <taxon>Streptophyta</taxon>
        <taxon>Embryophyta</taxon>
        <taxon>Tracheophyta</taxon>
        <taxon>Spermatophyta</taxon>
        <taxon>Magnoliopsida</taxon>
        <taxon>eudicotyledons</taxon>
        <taxon>Gunneridae</taxon>
        <taxon>Pentapetalae</taxon>
        <taxon>rosids</taxon>
        <taxon>malvids</taxon>
        <taxon>Sapindales</taxon>
        <taxon>Sapindaceae</taxon>
        <taxon>Hippocastanoideae</taxon>
        <taxon>Acereae</taxon>
        <taxon>Acer</taxon>
    </lineage>
</organism>
<keyword evidence="4" id="KW-1185">Reference proteome</keyword>
<name>A0AA39S7S5_ACESA</name>
<dbReference type="Pfam" id="PF14380">
    <property type="entry name" value="WAK_assoc"/>
    <property type="match status" value="1"/>
</dbReference>
<protein>
    <recommendedName>
        <fullName evidence="2">Wall-associated receptor kinase C-terminal domain-containing protein</fullName>
    </recommendedName>
</protein>